<feature type="compositionally biased region" description="Polar residues" evidence="6">
    <location>
        <begin position="553"/>
        <end position="565"/>
    </location>
</feature>
<feature type="region of interest" description="Disordered" evidence="6">
    <location>
        <begin position="2075"/>
        <end position="2094"/>
    </location>
</feature>
<dbReference type="Pfam" id="PF15912">
    <property type="entry name" value="VIR_N"/>
    <property type="match status" value="1"/>
</dbReference>
<feature type="domain" description="Virilizer N-terminal" evidence="7">
    <location>
        <begin position="3"/>
        <end position="172"/>
    </location>
</feature>
<dbReference type="GO" id="GO:0006397">
    <property type="term" value="P:mRNA processing"/>
    <property type="evidence" value="ECO:0007669"/>
    <property type="project" value="UniProtKB-KW"/>
</dbReference>
<evidence type="ECO:0000256" key="1">
    <source>
        <dbReference type="ARBA" id="ARBA00004123"/>
    </source>
</evidence>
<evidence type="ECO:0000259" key="7">
    <source>
        <dbReference type="Pfam" id="PF15912"/>
    </source>
</evidence>
<evidence type="ECO:0000256" key="5">
    <source>
        <dbReference type="ARBA" id="ARBA00023242"/>
    </source>
</evidence>
<organism evidence="8">
    <name type="scientific">Hirondellea gigas</name>
    <dbReference type="NCBI Taxonomy" id="1518452"/>
    <lineage>
        <taxon>Eukaryota</taxon>
        <taxon>Metazoa</taxon>
        <taxon>Ecdysozoa</taxon>
        <taxon>Arthropoda</taxon>
        <taxon>Crustacea</taxon>
        <taxon>Multicrustacea</taxon>
        <taxon>Malacostraca</taxon>
        <taxon>Eumalacostraca</taxon>
        <taxon>Peracarida</taxon>
        <taxon>Amphipoda</taxon>
        <taxon>Amphilochidea</taxon>
        <taxon>Lysianassida</taxon>
        <taxon>Lysianassidira</taxon>
        <taxon>Lysianassoidea</taxon>
        <taxon>Lysianassidae</taxon>
        <taxon>Hirondellea</taxon>
    </lineage>
</organism>
<feature type="compositionally biased region" description="Acidic residues" evidence="6">
    <location>
        <begin position="613"/>
        <end position="625"/>
    </location>
</feature>
<feature type="compositionally biased region" description="Pro residues" evidence="6">
    <location>
        <begin position="281"/>
        <end position="309"/>
    </location>
</feature>
<feature type="region of interest" description="Disordered" evidence="6">
    <location>
        <begin position="127"/>
        <end position="191"/>
    </location>
</feature>
<name>A0A6A7FSB1_9CRUS</name>
<keyword evidence="5" id="KW-0539">Nucleus</keyword>
<feature type="region of interest" description="Disordered" evidence="6">
    <location>
        <begin position="613"/>
        <end position="662"/>
    </location>
</feature>
<protein>
    <submittedName>
        <fullName evidence="8">Protein virilizer-like</fullName>
    </submittedName>
</protein>
<feature type="region of interest" description="Disordered" evidence="6">
    <location>
        <begin position="223"/>
        <end position="601"/>
    </location>
</feature>
<feature type="compositionally biased region" description="Basic and acidic residues" evidence="6">
    <location>
        <begin position="260"/>
        <end position="276"/>
    </location>
</feature>
<evidence type="ECO:0000256" key="3">
    <source>
        <dbReference type="ARBA" id="ARBA00022664"/>
    </source>
</evidence>
<dbReference type="PANTHER" id="PTHR23185">
    <property type="entry name" value="PROTEIN VIRILIZER HOMOLOG"/>
    <property type="match status" value="1"/>
</dbReference>
<comment type="similarity">
    <text evidence="2">Belongs to the vir family.</text>
</comment>
<keyword evidence="3" id="KW-0507">mRNA processing</keyword>
<proteinExistence type="evidence at transcript level"/>
<evidence type="ECO:0000256" key="2">
    <source>
        <dbReference type="ARBA" id="ARBA00008371"/>
    </source>
</evidence>
<evidence type="ECO:0000256" key="4">
    <source>
        <dbReference type="ARBA" id="ARBA00023187"/>
    </source>
</evidence>
<dbReference type="GO" id="GO:0008380">
    <property type="term" value="P:RNA splicing"/>
    <property type="evidence" value="ECO:0007669"/>
    <property type="project" value="UniProtKB-KW"/>
</dbReference>
<feature type="compositionally biased region" description="Pro residues" evidence="6">
    <location>
        <begin position="130"/>
        <end position="147"/>
    </location>
</feature>
<feature type="region of interest" description="Disordered" evidence="6">
    <location>
        <begin position="1981"/>
        <end position="2040"/>
    </location>
</feature>
<dbReference type="EMBL" id="IACT01001761">
    <property type="protein sequence ID" value="LAC21089.1"/>
    <property type="molecule type" value="mRNA"/>
</dbReference>
<feature type="compositionally biased region" description="Basic and acidic residues" evidence="6">
    <location>
        <begin position="426"/>
        <end position="444"/>
    </location>
</feature>
<feature type="compositionally biased region" description="Basic and acidic residues" evidence="6">
    <location>
        <begin position="460"/>
        <end position="475"/>
    </location>
</feature>
<keyword evidence="4" id="KW-0508">mRNA splicing</keyword>
<feature type="compositionally biased region" description="Low complexity" evidence="6">
    <location>
        <begin position="2030"/>
        <end position="2040"/>
    </location>
</feature>
<dbReference type="GO" id="GO:0003723">
    <property type="term" value="F:RNA binding"/>
    <property type="evidence" value="ECO:0007669"/>
    <property type="project" value="TreeGrafter"/>
</dbReference>
<comment type="subcellular location">
    <subcellularLocation>
        <location evidence="1">Nucleus</location>
    </subcellularLocation>
</comment>
<dbReference type="GO" id="GO:0036396">
    <property type="term" value="C:RNA N6-methyladenosine methyltransferase complex"/>
    <property type="evidence" value="ECO:0007669"/>
    <property type="project" value="TreeGrafter"/>
</dbReference>
<feature type="compositionally biased region" description="Basic and acidic residues" evidence="6">
    <location>
        <begin position="332"/>
        <end position="397"/>
    </location>
</feature>
<reference evidence="8" key="1">
    <citation type="submission" date="2017-11" db="EMBL/GenBank/DDBJ databases">
        <title>The sensing device of the deep-sea amphipod.</title>
        <authorList>
            <person name="Kobayashi H."/>
            <person name="Nagahama T."/>
            <person name="Arai W."/>
            <person name="Sasagawa Y."/>
            <person name="Umeda M."/>
            <person name="Hayashi T."/>
            <person name="Nikaido I."/>
            <person name="Watanabe H."/>
            <person name="Oguri K."/>
            <person name="Kitazato H."/>
            <person name="Fujioka K."/>
            <person name="Kido Y."/>
            <person name="Takami H."/>
        </authorList>
    </citation>
    <scope>NUCLEOTIDE SEQUENCE</scope>
    <source>
        <tissue evidence="8">Whole body</tissue>
    </source>
</reference>
<feature type="region of interest" description="Disordered" evidence="6">
    <location>
        <begin position="2249"/>
        <end position="2283"/>
    </location>
</feature>
<evidence type="ECO:0000256" key="6">
    <source>
        <dbReference type="SAM" id="MobiDB-lite"/>
    </source>
</evidence>
<feature type="compositionally biased region" description="Acidic residues" evidence="6">
    <location>
        <begin position="1054"/>
        <end position="1076"/>
    </location>
</feature>
<dbReference type="GO" id="GO:0005634">
    <property type="term" value="C:nucleus"/>
    <property type="evidence" value="ECO:0007669"/>
    <property type="project" value="UniProtKB-SubCell"/>
</dbReference>
<accession>A0A6A7FSB1</accession>
<feature type="region of interest" description="Disordered" evidence="6">
    <location>
        <begin position="1054"/>
        <end position="1080"/>
    </location>
</feature>
<feature type="compositionally biased region" description="Pro residues" evidence="6">
    <location>
        <begin position="510"/>
        <end position="522"/>
    </location>
</feature>
<dbReference type="InterPro" id="IPR026736">
    <property type="entry name" value="Virilizer"/>
</dbReference>
<dbReference type="PANTHER" id="PTHR23185:SF0">
    <property type="entry name" value="PROTEIN VIRILIZER HOMOLOG"/>
    <property type="match status" value="1"/>
</dbReference>
<sequence>MVQLLFFDTFSHEVTDAQKLDLVQFPKAVLISEVRVIPLGARVQADFPGGVRLGATNPSRFEIDFFVNDLGKRHAATFENVGQLKYNQQGPIKLDFENTPPTDGLLLRGCYDTITLAVYGCISKVNREPQPTPPPPPPAPLSPPPLQVPTQGSRGREHNNSGGIAVAAPPPPSGATHASPHALTSPRHPSAAAAAAIKRDGVVLNPPTLPHPLPEKVNPNERIRDWLQDTQIPHSPLDLDQSPAKVWDDPPYDSDPVAVHCKDGISPRIHSRDISIHRSPPRSPPHSPLPSPHSPPPSPTPHSPPPSPQRPLKTVSLVRSRERSQRSSQDVSTRDRPDDRHHERVHEKSHERSHERSYERSHDRSQERSHDRSHERSHERSRERSDHDGDRSKGSREKLRHRSRERSRERSEHRSGSVARSGNADLWEKDYKVSGDGGGEHYPREGGGGSNKEKKRSRENRKTREEKKDKRRSLEEWDDGEMTAAASAPTRRQCHRRSYSSDSAHEGGPRTPPMPLPTPPPHSSSSRTGGRGWRDDDQQASAGGIDGRAIIDEQQNSVRTLPNEQGNDDADEDSPTKRQRLDAAADEADETSGREVTPAKHVVAADDVLLFGDEMEAISDDEDLPDLPPEGESTVTLNETPKTGGMTEDAAPTAADAAPSATTTVAATGGVAAVPPANEFDFEFEEIMSDEEELPEYQECEEDAGEEEYIVEEWEDWLKPYSLLQEFQCVAPLVQLSSPALTQHQTTVVANTATADKMSEKLLSVVEGCSVPSFTSSDDEREAFVHSCEAVTQLLHTSLRYLQHNKLRECISLLCGWLEVGLDMDEAVAQPQPVYKIRHLRAGLRLCIAMCHCNDDVTRHMLSQVPLFHLLHSLYQQAHMALSIKLLILRTLDSVLCCSAGVQQFLSVQPRLGLTGYELVLQMLAETTHSRAKVSAAAILRKLHLLEVLEKLRDDVTTLQSLLPPPPHMLHMGDGSGEDPVLGCEEAKGVLGEDAVAVDDVEGVAAASMDTQEATAAGPTEDSEAATTEWCDDGEGVDEQMELGADPVVVVEEGEGEDDVPVGDVEEEEVDDDDDVRDGGGGGIVVPRQLVTSITSCLQQTLHTFRHAEQLLAQPHRYLPVGKQFQVPRCPYDLMQEVFVLLDHGCLITSLAQLLNCLSYGLLVAPLDTESPLSSRCPPMSTVYNLLVKLLQGLTDSPKGLTYLAAHHIEATNVLRSLLKGSGGGRMNRLFSCSNVFGDEISNDLLGDTFIDLQEFGSQLLERLHVLQQLDSLAAISESPGPLDIQQSVVHLNTLTGMLLTQQSKLSLARTLATGDYMKLIMPFLAILQPNDSADNAPVKVACFGYAVELLTVAVKLDGNINFLERHAENICQLIEAEGTREGPPLDESVKLAELIPWLSVARKSECYTYDNIPLLVDVVKDQLEHIDKFPGELFTVLRILKSMAIPPYPATSEEGEDNDGVIQELKYKYAVVQLFYADLTTHLNTLLTRVCNLLPQPGLHTGQLSGTEGSYLVNLLHPTLSLLYCLLQQVIVARNATYHDLSSVQPLLSVYLLLSAYPASCPHGAAAFLLQQKVLQSLLLYTVPGHSADTPCNVNSLWTQMIAQILKFCENSPHTMVTGLCLLTELLPLPLPIVGRQLKAEEQERCIMVRKLWAANLAPLAENLYKLLHHLAPASQPSLTHTLRRLCVAMADLAPQLVVMMMRPLLDLALQYQRADSASTATNSIVNTSASNSMSRILYMLASLSSHPGCKAAILHLFTTEPYNVLLPNWCSSITQSLEGEDKATKILRQHHAPLTLLLHHLCHVHNNMQGKIDTGLWGVPVRELLAPMVDCLVVMLSYPSIEHRLLHHILNTLNNVITHDYGLYHLKSVLDKRKGCLRGLLERLAKDITTEIKSDSQDPRPTLQSMLELCHGLLSCDAVPRLVITSINPAEQATGTVAGMPPSSSPPMLFLRTMTVTPTELCAYVAWDSGADLIVNATSADEEKSKREKGGDSALSDGKSKAENVVTTSQEEKTTEAVTTSLATGDPTATTVNSSGSSTAVSMVTTTASSSAVAPSLSSSITTKVSESVVAATTKEDAAQSEPMDTGDQSKVAQHPLRMLEQNVVNINCCELVTELLYSDVNELIAVLEAATAAAAAGDANKVSEVSEVSGAGCCGLGGGSITQQYDERLISCAPGPLDEHPALWLQSPPTQYSSGPILPVSDASNTAAGAQDSGPDMVAVSLCQLLRECSAGDYDLGSNVQKLLRGHQAGGSPQKATPLTKGPAKFKSNPMPLRPGFANRGMNLRTDPFRCRPPNTSRPPSLHVDDFVALESTGHQPTGPTGYNRISFGRGKMLLDSMRGRGGRGMMNRGDGRGGPMPGRFMYRPPMYRPDFNNRGMMNRGMRWNFRGGDGSGMMRGGPMGMNGGQYRPQGPGPMGMRFMRGRGMFNRGSPAGYGDRGARHMRGNFH</sequence>
<feature type="compositionally biased region" description="Low complexity" evidence="6">
    <location>
        <begin position="649"/>
        <end position="662"/>
    </location>
</feature>
<feature type="compositionally biased region" description="Basic and acidic residues" evidence="6">
    <location>
        <begin position="406"/>
        <end position="415"/>
    </location>
</feature>
<feature type="compositionally biased region" description="Basic and acidic residues" evidence="6">
    <location>
        <begin position="574"/>
        <end position="583"/>
    </location>
</feature>
<evidence type="ECO:0000313" key="8">
    <source>
        <dbReference type="EMBL" id="LAC21089.1"/>
    </source>
</evidence>
<dbReference type="InterPro" id="IPR031801">
    <property type="entry name" value="VIR_N"/>
</dbReference>
<feature type="compositionally biased region" description="Basic and acidic residues" evidence="6">
    <location>
        <begin position="1983"/>
        <end position="1993"/>
    </location>
</feature>
<feature type="region of interest" description="Disordered" evidence="6">
    <location>
        <begin position="2343"/>
        <end position="2364"/>
    </location>
</feature>